<accession>A0A540VZ95</accession>
<proteinExistence type="predicted"/>
<dbReference type="AlphaFoldDB" id="A0A540VZ95"/>
<comment type="caution">
    <text evidence="1">The sequence shown here is derived from an EMBL/GenBank/DDBJ whole genome shotgun (WGS) entry which is preliminary data.</text>
</comment>
<name>A0A540VZ95_9ACTN</name>
<keyword evidence="2" id="KW-1185">Reference proteome</keyword>
<evidence type="ECO:0008006" key="3">
    <source>
        <dbReference type="Google" id="ProtNLM"/>
    </source>
</evidence>
<dbReference type="Proteomes" id="UP000319103">
    <property type="component" value="Unassembled WGS sequence"/>
</dbReference>
<reference evidence="1 2" key="1">
    <citation type="submission" date="2019-06" db="EMBL/GenBank/DDBJ databases">
        <title>Description of Kitasatospora acidophila sp. nov. isolated from pine grove soil, and reclassification of Streptomyces novaecaesareae to Kitasatospora novaeceasareae comb. nov.</title>
        <authorList>
            <person name="Kim M.J."/>
        </authorList>
    </citation>
    <scope>NUCLEOTIDE SEQUENCE [LARGE SCALE GENOMIC DNA]</scope>
    <source>
        <strain evidence="1 2">MMS16-CNU292</strain>
    </source>
</reference>
<evidence type="ECO:0000313" key="1">
    <source>
        <dbReference type="EMBL" id="TQF02085.1"/>
    </source>
</evidence>
<protein>
    <recommendedName>
        <fullName evidence="3">Spore-associated protein A</fullName>
    </recommendedName>
</protein>
<evidence type="ECO:0000313" key="2">
    <source>
        <dbReference type="Proteomes" id="UP000319103"/>
    </source>
</evidence>
<gene>
    <name evidence="1" type="ORF">E6W39_07050</name>
</gene>
<sequence>MVRSVDARHTPYVVAENTDTDRAVPSPTSYLQKGTTMRARKAISSLVITGLTTLGMAVAAPAAHAGGYGCVGSETSASPLTVPDRYGNVAGYIHEYFDGTDNCAVFVKSQYYGTPTYMELTLYNASGPGKPDNGTYSYYAGPVKVNGVGSCVQELIVEDYPGSSYDVNYWTPQHSCG</sequence>
<dbReference type="EMBL" id="VIGB01000003">
    <property type="protein sequence ID" value="TQF02085.1"/>
    <property type="molecule type" value="Genomic_DNA"/>
</dbReference>
<dbReference type="RefSeq" id="WP_141632797.1">
    <property type="nucleotide sequence ID" value="NZ_VIGB01000003.1"/>
</dbReference>
<organism evidence="1 2">
    <name type="scientific">Kitasatospora acidiphila</name>
    <dbReference type="NCBI Taxonomy" id="2567942"/>
    <lineage>
        <taxon>Bacteria</taxon>
        <taxon>Bacillati</taxon>
        <taxon>Actinomycetota</taxon>
        <taxon>Actinomycetes</taxon>
        <taxon>Kitasatosporales</taxon>
        <taxon>Streptomycetaceae</taxon>
        <taxon>Kitasatospora</taxon>
    </lineage>
</organism>
<dbReference type="OrthoDB" id="3872657at2"/>